<dbReference type="AlphaFoldDB" id="A0A9P5SGI5"/>
<dbReference type="Pfam" id="PF12505">
    <property type="entry name" value="DUF3712"/>
    <property type="match status" value="1"/>
</dbReference>
<dbReference type="InterPro" id="IPR046368">
    <property type="entry name" value="Tag1"/>
</dbReference>
<organism evidence="2 3">
    <name type="scientific">Podila minutissima</name>
    <dbReference type="NCBI Taxonomy" id="64525"/>
    <lineage>
        <taxon>Eukaryota</taxon>
        <taxon>Fungi</taxon>
        <taxon>Fungi incertae sedis</taxon>
        <taxon>Mucoromycota</taxon>
        <taxon>Mortierellomycotina</taxon>
        <taxon>Mortierellomycetes</taxon>
        <taxon>Mortierellales</taxon>
        <taxon>Mortierellaceae</taxon>
        <taxon>Podila</taxon>
    </lineage>
</organism>
<proteinExistence type="predicted"/>
<gene>
    <name evidence="2" type="ORF">BG006_009889</name>
</gene>
<dbReference type="Proteomes" id="UP000696485">
    <property type="component" value="Unassembled WGS sequence"/>
</dbReference>
<dbReference type="InterPro" id="IPR022185">
    <property type="entry name" value="DUF3712"/>
</dbReference>
<accession>A0A9P5SGI5</accession>
<keyword evidence="1" id="KW-0732">Signal</keyword>
<dbReference type="GO" id="GO:0000329">
    <property type="term" value="C:fungal-type vacuole membrane"/>
    <property type="evidence" value="ECO:0007669"/>
    <property type="project" value="InterPro"/>
</dbReference>
<dbReference type="PANTHER" id="PTHR35895">
    <property type="entry name" value="CHROMOSOME 16, WHOLE GENOME SHOTGUN SEQUENCE"/>
    <property type="match status" value="1"/>
</dbReference>
<comment type="caution">
    <text evidence="2">The sequence shown here is derived from an EMBL/GenBank/DDBJ whole genome shotgun (WGS) entry which is preliminary data.</text>
</comment>
<dbReference type="PANTHER" id="PTHR35895:SF3">
    <property type="entry name" value="PRE-RRNA PROCESSING PROTEIN"/>
    <property type="match status" value="1"/>
</dbReference>
<keyword evidence="3" id="KW-1185">Reference proteome</keyword>
<name>A0A9P5SGI5_9FUNG</name>
<protein>
    <submittedName>
        <fullName evidence="2">Uncharacterized protein</fullName>
    </submittedName>
</protein>
<evidence type="ECO:0000313" key="3">
    <source>
        <dbReference type="Proteomes" id="UP000696485"/>
    </source>
</evidence>
<evidence type="ECO:0000313" key="2">
    <source>
        <dbReference type="EMBL" id="KAF9326722.1"/>
    </source>
</evidence>
<reference evidence="2" key="1">
    <citation type="journal article" date="2020" name="Fungal Divers.">
        <title>Resolving the Mortierellaceae phylogeny through synthesis of multi-gene phylogenetics and phylogenomics.</title>
        <authorList>
            <person name="Vandepol N."/>
            <person name="Liber J."/>
            <person name="Desiro A."/>
            <person name="Na H."/>
            <person name="Kennedy M."/>
            <person name="Barry K."/>
            <person name="Grigoriev I.V."/>
            <person name="Miller A.N."/>
            <person name="O'Donnell K."/>
            <person name="Stajich J.E."/>
            <person name="Bonito G."/>
        </authorList>
    </citation>
    <scope>NUCLEOTIDE SEQUENCE</scope>
    <source>
        <strain evidence="2">NVP1</strain>
    </source>
</reference>
<evidence type="ECO:0000256" key="1">
    <source>
        <dbReference type="SAM" id="SignalP"/>
    </source>
</evidence>
<feature type="signal peptide" evidence="1">
    <location>
        <begin position="1"/>
        <end position="20"/>
    </location>
</feature>
<sequence>MKFSLKAVAFSALLASAAVAAPVDIEKRDANSDRIAACFVGLIFTGAWPSSCKAAVAVDLGLIKTITINQMSMDFTPANPWAPTTSSNNIVATMLSIPGITLPIDSVQQHIIIADNGVQLGSIATPWAAASVNGGTMTTSFTTSALNVFPTSHDAFTKFISALSTSTSHVATLQGSVDAKLNLGIFGHLTIPGIGFKVNTPFQGLNNLNGMKFMILIDTNFDTPNKIIMATIINLKNPSNLSLKLGDVSFSTAAAGGYVGISTIKNLSLVPGDNYVMSVTALETDLGPTNDFLNGLYTSDQALILTGFSGTSSDEALNAGLAAMKSTLVVPMNFVGASLSQVPYKNWSLKVLPTTATDGLVEITATFQSGYYGQSLQMLQAEPAGEDNYAFVTGVSQSTESMRIFDFDNSLTFTTTGSSSTTVTFKTPFIKFVSTDAPRVQELVTFASANGYIPINLWWLVNVAVGGDGISRNVDFGTSGTNSGQINVAVGSDFASIINLVPSA</sequence>
<dbReference type="EMBL" id="JAAAUY010000744">
    <property type="protein sequence ID" value="KAF9326722.1"/>
    <property type="molecule type" value="Genomic_DNA"/>
</dbReference>
<feature type="chain" id="PRO_5040135566" evidence="1">
    <location>
        <begin position="21"/>
        <end position="504"/>
    </location>
</feature>